<keyword evidence="2 5" id="KW-0238">DNA-binding</keyword>
<keyword evidence="3" id="KW-0804">Transcription</keyword>
<dbReference type="AlphaFoldDB" id="A0A4R2N0U5"/>
<dbReference type="InterPro" id="IPR032783">
    <property type="entry name" value="AraC_lig"/>
</dbReference>
<dbReference type="InterPro" id="IPR050204">
    <property type="entry name" value="AraC_XylS_family_regulators"/>
</dbReference>
<dbReference type="SUPFAM" id="SSF46689">
    <property type="entry name" value="Homeodomain-like"/>
    <property type="match status" value="2"/>
</dbReference>
<dbReference type="Gene3D" id="1.10.10.60">
    <property type="entry name" value="Homeodomain-like"/>
    <property type="match status" value="2"/>
</dbReference>
<dbReference type="PROSITE" id="PS01124">
    <property type="entry name" value="HTH_ARAC_FAMILY_2"/>
    <property type="match status" value="1"/>
</dbReference>
<evidence type="ECO:0000313" key="5">
    <source>
        <dbReference type="EMBL" id="TCP13149.1"/>
    </source>
</evidence>
<sequence length="280" mass="32397">MDVLSHLFHYFPFRTDLFFIGRLCHLTQFETQNKGHLHIIRQGSCLLKVKNQPVQRIDYPCIVFISSEISHHIHPLNDELDIFCISFDFGEGINNPLTHTIQNIVTLQLHSHPELDTITSLIYEETEKMALGYASTIHHLCAYLTLRVVRCCLEEKHIKVGLLKGLTDKQLSGVLLEIHEKPEYNWQVDILAKKASMSRSRFASYFKQIIGMSPIDYITHWRITLAQTLLLKGLPIMLIADRVGYSHNESFTRAFSRIVGQSPIEWFKLQQEKIKVADNK</sequence>
<dbReference type="Pfam" id="PF12852">
    <property type="entry name" value="Cupin_6"/>
    <property type="match status" value="1"/>
</dbReference>
<dbReference type="InterPro" id="IPR009057">
    <property type="entry name" value="Homeodomain-like_sf"/>
</dbReference>
<evidence type="ECO:0000256" key="2">
    <source>
        <dbReference type="ARBA" id="ARBA00023125"/>
    </source>
</evidence>
<keyword evidence="6" id="KW-1185">Reference proteome</keyword>
<protein>
    <submittedName>
        <fullName evidence="5">AraC-like DNA-binding protein</fullName>
    </submittedName>
</protein>
<gene>
    <name evidence="5" type="ORF">EV697_10220</name>
</gene>
<dbReference type="RefSeq" id="WP_132022365.1">
    <property type="nucleotide sequence ID" value="NZ_CP016605.1"/>
</dbReference>
<dbReference type="GO" id="GO:0043565">
    <property type="term" value="F:sequence-specific DNA binding"/>
    <property type="evidence" value="ECO:0007669"/>
    <property type="project" value="InterPro"/>
</dbReference>
<dbReference type="Pfam" id="PF12833">
    <property type="entry name" value="HTH_18"/>
    <property type="match status" value="1"/>
</dbReference>
<organism evidence="5 6">
    <name type="scientific">Bisgaardia hudsonensis</name>
    <dbReference type="NCBI Taxonomy" id="109472"/>
    <lineage>
        <taxon>Bacteria</taxon>
        <taxon>Pseudomonadati</taxon>
        <taxon>Pseudomonadota</taxon>
        <taxon>Gammaproteobacteria</taxon>
        <taxon>Pasteurellales</taxon>
        <taxon>Pasteurellaceae</taxon>
        <taxon>Bisgaardia</taxon>
    </lineage>
</organism>
<proteinExistence type="predicted"/>
<dbReference type="PANTHER" id="PTHR46796">
    <property type="entry name" value="HTH-TYPE TRANSCRIPTIONAL ACTIVATOR RHAS-RELATED"/>
    <property type="match status" value="1"/>
</dbReference>
<dbReference type="Proteomes" id="UP000294841">
    <property type="component" value="Unassembled WGS sequence"/>
</dbReference>
<name>A0A4R2N0U5_9PAST</name>
<accession>A0A4R2N0U5</accession>
<dbReference type="PANTHER" id="PTHR46796:SF7">
    <property type="entry name" value="ARAC FAMILY TRANSCRIPTIONAL REGULATOR"/>
    <property type="match status" value="1"/>
</dbReference>
<evidence type="ECO:0000256" key="1">
    <source>
        <dbReference type="ARBA" id="ARBA00023015"/>
    </source>
</evidence>
<reference evidence="5 6" key="1">
    <citation type="submission" date="2019-03" db="EMBL/GenBank/DDBJ databases">
        <title>Genomic Encyclopedia of Type Strains, Phase IV (KMG-IV): sequencing the most valuable type-strain genomes for metagenomic binning, comparative biology and taxonomic classification.</title>
        <authorList>
            <person name="Goeker M."/>
        </authorList>
    </citation>
    <scope>NUCLEOTIDE SEQUENCE [LARGE SCALE GENOMIC DNA]</scope>
    <source>
        <strain evidence="5 6">DSM 28231</strain>
    </source>
</reference>
<evidence type="ECO:0000259" key="4">
    <source>
        <dbReference type="PROSITE" id="PS01124"/>
    </source>
</evidence>
<comment type="caution">
    <text evidence="5">The sequence shown here is derived from an EMBL/GenBank/DDBJ whole genome shotgun (WGS) entry which is preliminary data.</text>
</comment>
<keyword evidence="1" id="KW-0805">Transcription regulation</keyword>
<dbReference type="EMBL" id="SLXI01000002">
    <property type="protein sequence ID" value="TCP13149.1"/>
    <property type="molecule type" value="Genomic_DNA"/>
</dbReference>
<feature type="domain" description="HTH araC/xylS-type" evidence="4">
    <location>
        <begin position="172"/>
        <end position="269"/>
    </location>
</feature>
<evidence type="ECO:0000256" key="3">
    <source>
        <dbReference type="ARBA" id="ARBA00023163"/>
    </source>
</evidence>
<dbReference type="OrthoDB" id="9783876at2"/>
<evidence type="ECO:0000313" key="6">
    <source>
        <dbReference type="Proteomes" id="UP000294841"/>
    </source>
</evidence>
<dbReference type="GO" id="GO:0003700">
    <property type="term" value="F:DNA-binding transcription factor activity"/>
    <property type="evidence" value="ECO:0007669"/>
    <property type="project" value="InterPro"/>
</dbReference>
<dbReference type="SMART" id="SM00342">
    <property type="entry name" value="HTH_ARAC"/>
    <property type="match status" value="1"/>
</dbReference>
<dbReference type="InterPro" id="IPR018060">
    <property type="entry name" value="HTH_AraC"/>
</dbReference>